<keyword evidence="2" id="KW-1185">Reference proteome</keyword>
<reference evidence="1 2" key="1">
    <citation type="journal article" date="2018" name="Int. J. Syst. Evol. Microbiol.">
        <title>Methylomusa anaerophila gen. nov., sp. nov., an anaerobic methanol-utilizing bacterium isolated from a microbial fuel cell.</title>
        <authorList>
            <person name="Amano N."/>
            <person name="Yamamuro A."/>
            <person name="Miyahara M."/>
            <person name="Kouzuma A."/>
            <person name="Abe T."/>
            <person name="Watanabe K."/>
        </authorList>
    </citation>
    <scope>NUCLEOTIDE SEQUENCE [LARGE SCALE GENOMIC DNA]</scope>
    <source>
        <strain evidence="1 2">MMFC1</strain>
    </source>
</reference>
<dbReference type="AlphaFoldDB" id="A0A348APJ1"/>
<sequence length="57" mass="6838">MLIDFDEQIYISEIKNMVRPLGLGKRQVEKVVDRALLAVRRASKPAYRPMRMRFKRF</sequence>
<name>A0A348APJ1_9FIRM</name>
<dbReference type="EMBL" id="AP018449">
    <property type="protein sequence ID" value="BBB92989.1"/>
    <property type="molecule type" value="Genomic_DNA"/>
</dbReference>
<gene>
    <name evidence="1" type="ORF">MAMMFC1_03698</name>
</gene>
<proteinExistence type="predicted"/>
<protein>
    <submittedName>
        <fullName evidence="1">Uncharacterized protein</fullName>
    </submittedName>
</protein>
<evidence type="ECO:0000313" key="1">
    <source>
        <dbReference type="EMBL" id="BBB92989.1"/>
    </source>
</evidence>
<dbReference type="KEGG" id="mana:MAMMFC1_03698"/>
<dbReference type="Proteomes" id="UP000276437">
    <property type="component" value="Chromosome"/>
</dbReference>
<evidence type="ECO:0000313" key="2">
    <source>
        <dbReference type="Proteomes" id="UP000276437"/>
    </source>
</evidence>
<organism evidence="1 2">
    <name type="scientific">Methylomusa anaerophila</name>
    <dbReference type="NCBI Taxonomy" id="1930071"/>
    <lineage>
        <taxon>Bacteria</taxon>
        <taxon>Bacillati</taxon>
        <taxon>Bacillota</taxon>
        <taxon>Negativicutes</taxon>
        <taxon>Selenomonadales</taxon>
        <taxon>Sporomusaceae</taxon>
        <taxon>Methylomusa</taxon>
    </lineage>
</organism>
<accession>A0A348APJ1</accession>